<keyword evidence="3 8" id="KW-0808">Transferase</keyword>
<evidence type="ECO:0000256" key="5">
    <source>
        <dbReference type="ARBA" id="ARBA00022917"/>
    </source>
</evidence>
<accession>C8VWF1</accession>
<dbReference type="STRING" id="485916.Dtox_1646"/>
<name>C8VWF1_DESAS</name>
<keyword evidence="12" id="KW-1185">Reference proteome</keyword>
<dbReference type="GO" id="GO:0001514">
    <property type="term" value="P:selenocysteine incorporation"/>
    <property type="evidence" value="ECO:0007669"/>
    <property type="project" value="UniProtKB-UniRule"/>
</dbReference>
<keyword evidence="6 8" id="KW-0711">Selenium</keyword>
<comment type="subcellular location">
    <subcellularLocation>
        <location evidence="8">Cytoplasm</location>
    </subcellularLocation>
</comment>
<dbReference type="PANTHER" id="PTHR32328:SF0">
    <property type="entry name" value="L-SERYL-TRNA(SEC) SELENIUM TRANSFERASE"/>
    <property type="match status" value="1"/>
</dbReference>
<evidence type="ECO:0000256" key="2">
    <source>
        <dbReference type="ARBA" id="ARBA00022490"/>
    </source>
</evidence>
<organism evidence="11 12">
    <name type="scientific">Desulfofarcimen acetoxidans (strain ATCC 49208 / DSM 771 / KCTC 5769 / VKM B-1644 / 5575)</name>
    <name type="common">Desulfotomaculum acetoxidans</name>
    <dbReference type="NCBI Taxonomy" id="485916"/>
    <lineage>
        <taxon>Bacteria</taxon>
        <taxon>Bacillati</taxon>
        <taxon>Bacillota</taxon>
        <taxon>Clostridia</taxon>
        <taxon>Eubacteriales</taxon>
        <taxon>Peptococcaceae</taxon>
        <taxon>Desulfofarcimen</taxon>
    </lineage>
</organism>
<comment type="function">
    <text evidence="8">Converts seryl-tRNA(Sec) to selenocysteinyl-tRNA(Sec) required for selenoprotein biosynthesis.</text>
</comment>
<evidence type="ECO:0000256" key="6">
    <source>
        <dbReference type="ARBA" id="ARBA00023266"/>
    </source>
</evidence>
<comment type="similarity">
    <text evidence="7 8">Belongs to the SelA family.</text>
</comment>
<comment type="pathway">
    <text evidence="8">Aminoacyl-tRNA biosynthesis; selenocysteinyl-tRNA(Sec) biosynthesis; selenocysteinyl-tRNA(Sec) from L-seryl-tRNA(Sec) (bacterial route): step 1/1.</text>
</comment>
<dbReference type="eggNOG" id="COG1921">
    <property type="taxonomic scope" value="Bacteria"/>
</dbReference>
<evidence type="ECO:0000256" key="9">
    <source>
        <dbReference type="PIRSR" id="PIRSR618319-50"/>
    </source>
</evidence>
<sequence length="471" mass="51691">MNNQALIEKFRLLPSVDEVLKVLDDRQVKIPHNLIVEVVRRTVESYRERIIKGLPCEDSKETVLREIVEMSEVNLEVACRYNLRPVINATGVVLHTNLGRAILSENARRAVQTIANGYANLELDLTTGKRGSRYSAVEGILTGLTGAEAALVVNNNASAVLLALGTLARNKEVIVSRGQLVEIGGSFRIPDVMAQSGAILVEVGTTNKTYPEDYRRAVSENTGLLLQVHTSNYRILGFTRETTIEEMVEVGRDYDLPVMSDLGSGFLVDLSRFGLPPEPTVQEVVRGGADVVTFSGDKLLGGPQAGIIVGKKKYIDLMKKNPLTRAVRIDKFTVASLEATLRDYLDPKAALQKIPTLRMLTALPGELEYKADVLVEKITPLVGELARVTVEKDFSRVGGGAMPITELPTTIVSISPRHISLDEFTSRLRRYTPAVIGRVQDNRLLLDPRTVLDGEEELLVEAVVKCLQASS</sequence>
<evidence type="ECO:0000256" key="1">
    <source>
        <dbReference type="ARBA" id="ARBA00001933"/>
    </source>
</evidence>
<feature type="domain" description="L-seryl-tRNA selenium transferase N-terminal" evidence="10">
    <location>
        <begin position="10"/>
        <end position="47"/>
    </location>
</feature>
<reference evidence="11 12" key="1">
    <citation type="journal article" date="2009" name="Stand. Genomic Sci.">
        <title>Complete genome sequence of Desulfotomaculum acetoxidans type strain (5575).</title>
        <authorList>
            <person name="Spring S."/>
            <person name="Lapidus A."/>
            <person name="Schroder M."/>
            <person name="Gleim D."/>
            <person name="Sims D."/>
            <person name="Meincke L."/>
            <person name="Glavina Del Rio T."/>
            <person name="Tice H."/>
            <person name="Copeland A."/>
            <person name="Cheng J.F."/>
            <person name="Lucas S."/>
            <person name="Chen F."/>
            <person name="Nolan M."/>
            <person name="Bruce D."/>
            <person name="Goodwin L."/>
            <person name="Pitluck S."/>
            <person name="Ivanova N."/>
            <person name="Mavromatis K."/>
            <person name="Mikhailova N."/>
            <person name="Pati A."/>
            <person name="Chen A."/>
            <person name="Palaniappan K."/>
            <person name="Land M."/>
            <person name="Hauser L."/>
            <person name="Chang Y.J."/>
            <person name="Jeffries C.D."/>
            <person name="Chain P."/>
            <person name="Saunders E."/>
            <person name="Brettin T."/>
            <person name="Detter J.C."/>
            <person name="Goker M."/>
            <person name="Bristow J."/>
            <person name="Eisen J.A."/>
            <person name="Markowitz V."/>
            <person name="Hugenholtz P."/>
            <person name="Kyrpides N.C."/>
            <person name="Klenk H.P."/>
            <person name="Han C."/>
        </authorList>
    </citation>
    <scope>NUCLEOTIDE SEQUENCE [LARGE SCALE GENOMIC DNA]</scope>
    <source>
        <strain evidence="12">ATCC 49208 / DSM 771 / VKM B-1644</strain>
    </source>
</reference>
<dbReference type="RefSeq" id="WP_015757214.1">
    <property type="nucleotide sequence ID" value="NC_013216.1"/>
</dbReference>
<dbReference type="InterPro" id="IPR015421">
    <property type="entry name" value="PyrdxlP-dep_Trfase_major"/>
</dbReference>
<dbReference type="GO" id="GO:0005737">
    <property type="term" value="C:cytoplasm"/>
    <property type="evidence" value="ECO:0007669"/>
    <property type="project" value="UniProtKB-SubCell"/>
</dbReference>
<dbReference type="UniPathway" id="UPA00906">
    <property type="reaction ID" value="UER00896"/>
</dbReference>
<keyword evidence="2 8" id="KW-0963">Cytoplasm</keyword>
<dbReference type="Pfam" id="PF12390">
    <property type="entry name" value="Se-cys_synth_N"/>
    <property type="match status" value="1"/>
</dbReference>
<evidence type="ECO:0000259" key="10">
    <source>
        <dbReference type="Pfam" id="PF12390"/>
    </source>
</evidence>
<evidence type="ECO:0000256" key="8">
    <source>
        <dbReference type="HAMAP-Rule" id="MF_00423"/>
    </source>
</evidence>
<dbReference type="GO" id="GO:0001717">
    <property type="term" value="P:conversion of seryl-tRNAsec to selenocys-tRNAsec"/>
    <property type="evidence" value="ECO:0007669"/>
    <property type="project" value="UniProtKB-UniRule"/>
</dbReference>
<protein>
    <recommendedName>
        <fullName evidence="8">L-seryl-tRNA(Sec) selenium transferase</fullName>
        <ecNumber evidence="8">2.9.1.1</ecNumber>
    </recommendedName>
    <alternativeName>
        <fullName evidence="8">Selenocysteine synthase</fullName>
        <shortName evidence="8">Sec synthase</shortName>
    </alternativeName>
    <alternativeName>
        <fullName evidence="8">Selenocysteinyl-tRNA(Sec) synthase</fullName>
    </alternativeName>
</protein>
<dbReference type="InterPro" id="IPR004534">
    <property type="entry name" value="SelA_trans"/>
</dbReference>
<feature type="modified residue" description="N6-(pyridoxal phosphate)lysine" evidence="8 9">
    <location>
        <position position="298"/>
    </location>
</feature>
<gene>
    <name evidence="8" type="primary">selA</name>
    <name evidence="11" type="ordered locus">Dtox_1646</name>
</gene>
<evidence type="ECO:0000256" key="7">
    <source>
        <dbReference type="ARBA" id="ARBA00044507"/>
    </source>
</evidence>
<dbReference type="InterPro" id="IPR015424">
    <property type="entry name" value="PyrdxlP-dep_Trfase"/>
</dbReference>
<proteinExistence type="inferred from homology"/>
<dbReference type="KEGG" id="dae:Dtox_1646"/>
<dbReference type="Pfam" id="PF03841">
    <property type="entry name" value="SelA"/>
    <property type="match status" value="1"/>
</dbReference>
<dbReference type="InterPro" id="IPR025862">
    <property type="entry name" value="SelA_trans_N_dom"/>
</dbReference>
<dbReference type="GO" id="GO:0004125">
    <property type="term" value="F:L-seryl-tRNA(Sec) selenium transferase activity"/>
    <property type="evidence" value="ECO:0007669"/>
    <property type="project" value="UniProtKB-UniRule"/>
</dbReference>
<dbReference type="HOGENOM" id="CLU_038142_1_0_9"/>
<evidence type="ECO:0000256" key="3">
    <source>
        <dbReference type="ARBA" id="ARBA00022679"/>
    </source>
</evidence>
<dbReference type="Gene3D" id="3.40.640.10">
    <property type="entry name" value="Type I PLP-dependent aspartate aminotransferase-like (Major domain)"/>
    <property type="match status" value="1"/>
</dbReference>
<comment type="cofactor">
    <cofactor evidence="1 8 9">
        <name>pyridoxal 5'-phosphate</name>
        <dbReference type="ChEBI" id="CHEBI:597326"/>
    </cofactor>
</comment>
<dbReference type="NCBIfam" id="TIGR00474">
    <property type="entry name" value="selA"/>
    <property type="match status" value="1"/>
</dbReference>
<dbReference type="Proteomes" id="UP000002217">
    <property type="component" value="Chromosome"/>
</dbReference>
<dbReference type="AlphaFoldDB" id="C8VWF1"/>
<dbReference type="InterPro" id="IPR018319">
    <property type="entry name" value="SelA-like"/>
</dbReference>
<dbReference type="EMBL" id="CP001720">
    <property type="protein sequence ID" value="ACV62503.1"/>
    <property type="molecule type" value="Genomic_DNA"/>
</dbReference>
<dbReference type="HAMAP" id="MF_00423">
    <property type="entry name" value="SelA"/>
    <property type="match status" value="1"/>
</dbReference>
<evidence type="ECO:0000256" key="4">
    <source>
        <dbReference type="ARBA" id="ARBA00022898"/>
    </source>
</evidence>
<keyword evidence="5 8" id="KW-0648">Protein biosynthesis</keyword>
<dbReference type="OrthoDB" id="9787096at2"/>
<dbReference type="PANTHER" id="PTHR32328">
    <property type="entry name" value="L-SERYL-TRNA(SEC) SELENIUM TRANSFERASE"/>
    <property type="match status" value="1"/>
</dbReference>
<evidence type="ECO:0000313" key="11">
    <source>
        <dbReference type="EMBL" id="ACV62503.1"/>
    </source>
</evidence>
<dbReference type="Gene3D" id="3.90.1150.180">
    <property type="match status" value="1"/>
</dbReference>
<evidence type="ECO:0000313" key="12">
    <source>
        <dbReference type="Proteomes" id="UP000002217"/>
    </source>
</evidence>
<dbReference type="SUPFAM" id="SSF53383">
    <property type="entry name" value="PLP-dependent transferases"/>
    <property type="match status" value="1"/>
</dbReference>
<comment type="catalytic activity">
    <reaction evidence="8">
        <text>L-seryl-tRNA(Sec) + selenophosphate + H(+) = L-selenocysteinyl-tRNA(Sec) + phosphate</text>
        <dbReference type="Rhea" id="RHEA:22728"/>
        <dbReference type="Rhea" id="RHEA-COMP:9742"/>
        <dbReference type="Rhea" id="RHEA-COMP:9743"/>
        <dbReference type="ChEBI" id="CHEBI:15378"/>
        <dbReference type="ChEBI" id="CHEBI:16144"/>
        <dbReference type="ChEBI" id="CHEBI:43474"/>
        <dbReference type="ChEBI" id="CHEBI:78533"/>
        <dbReference type="ChEBI" id="CHEBI:78573"/>
        <dbReference type="EC" id="2.9.1.1"/>
    </reaction>
</comment>
<dbReference type="EC" id="2.9.1.1" evidence="8"/>
<keyword evidence="4 8" id="KW-0663">Pyridoxal phosphate</keyword>